<feature type="region of interest" description="Disordered" evidence="1">
    <location>
        <begin position="18"/>
        <end position="61"/>
    </location>
</feature>
<evidence type="ECO:0000313" key="3">
    <source>
        <dbReference type="Proteomes" id="UP000324632"/>
    </source>
</evidence>
<dbReference type="EMBL" id="SOYY01000021">
    <property type="protein sequence ID" value="KAA0705191.1"/>
    <property type="molecule type" value="Genomic_DNA"/>
</dbReference>
<gene>
    <name evidence="2" type="ORF">E1301_Tti017778</name>
</gene>
<evidence type="ECO:0000313" key="2">
    <source>
        <dbReference type="EMBL" id="KAA0705191.1"/>
    </source>
</evidence>
<protein>
    <submittedName>
        <fullName evidence="2">Uncharacterized protein</fullName>
    </submittedName>
</protein>
<feature type="compositionally biased region" description="Basic and acidic residues" evidence="1">
    <location>
        <begin position="576"/>
        <end position="586"/>
    </location>
</feature>
<dbReference type="Proteomes" id="UP000324632">
    <property type="component" value="Chromosome 21"/>
</dbReference>
<feature type="compositionally biased region" description="Low complexity" evidence="1">
    <location>
        <begin position="294"/>
        <end position="308"/>
    </location>
</feature>
<feature type="compositionally biased region" description="Low complexity" evidence="1">
    <location>
        <begin position="597"/>
        <end position="612"/>
    </location>
</feature>
<keyword evidence="3" id="KW-1185">Reference proteome</keyword>
<accession>A0A5A9N839</accession>
<name>A0A5A9N839_9TELE</name>
<reference evidence="2 3" key="1">
    <citation type="journal article" date="2019" name="Mol. Ecol. Resour.">
        <title>Chromosome-level genome assembly of Triplophysa tibetana, a fish adapted to the harsh high-altitude environment of the Tibetan Plateau.</title>
        <authorList>
            <person name="Yang X."/>
            <person name="Liu H."/>
            <person name="Ma Z."/>
            <person name="Zou Y."/>
            <person name="Zou M."/>
            <person name="Mao Y."/>
            <person name="Li X."/>
            <person name="Wang H."/>
            <person name="Chen T."/>
            <person name="Wang W."/>
            <person name="Yang R."/>
        </authorList>
    </citation>
    <scope>NUCLEOTIDE SEQUENCE [LARGE SCALE GENOMIC DNA]</scope>
    <source>
        <strain evidence="2">TTIB1903HZAU</strain>
        <tissue evidence="2">Muscle</tissue>
    </source>
</reference>
<organism evidence="2 3">
    <name type="scientific">Triplophysa tibetana</name>
    <dbReference type="NCBI Taxonomy" id="1572043"/>
    <lineage>
        <taxon>Eukaryota</taxon>
        <taxon>Metazoa</taxon>
        <taxon>Chordata</taxon>
        <taxon>Craniata</taxon>
        <taxon>Vertebrata</taxon>
        <taxon>Euteleostomi</taxon>
        <taxon>Actinopterygii</taxon>
        <taxon>Neopterygii</taxon>
        <taxon>Teleostei</taxon>
        <taxon>Ostariophysi</taxon>
        <taxon>Cypriniformes</taxon>
        <taxon>Nemacheilidae</taxon>
        <taxon>Triplophysa</taxon>
    </lineage>
</organism>
<sequence>MAYHRNWRKRHAEVLSLAADDSNSSDTDGLQRAQFSEDETASLAPSADGNISDYNSDASVVSSDTDSEVADNRCDHSAEESAPDLGEEIAAWATTNKCKRSANKDYVFVKEVHEEGTLVCDVLRRCNTESFFTDPCDSKLLNIVRARDISRTTRRLISKQQLIRKVVCLPANPGLMMWVRAVWKEPNGEEEGVIPEVWVKDNMVHWPPGANVTKAAKEMRMPASSWKMFPLLKIKFKSNEDESTPDGSRSEDLSSPKPKPPRVPKMSSQASGSEENMSKSRSRSPLHDSHFLLQSSRSPRQRSQTQHHSTSHHRSQSPTHSTPRQEFHTPRQRSHTPRQRSQLHASAPKLQASAPTLHASAPTLHASAPTLHASAPTLHATVLHATVPNLRPTALHTSGTILHTIVLHATIPNLRPTAPHASSPALQTTALYASGPTLPTTDPPLCSTALNISPPALLMSFPTVQVGGTSTERTESYSHWIMERVLYLLSDIRAKLSEVGQNREPPESQFHLEKMNSRRELKNLEGQLADDEKRNVMVSRLIRIGGANLEDCVKNVMKSSPPGQADSAKQYANGGEEPKTPIEKKNLGRTQAQPGDSSSPLAKAAASAQAQQCLHNKA</sequence>
<proteinExistence type="predicted"/>
<feature type="compositionally biased region" description="Low complexity" evidence="1">
    <location>
        <begin position="18"/>
        <end position="28"/>
    </location>
</feature>
<dbReference type="AlphaFoldDB" id="A0A5A9N839"/>
<feature type="region of interest" description="Disordered" evidence="1">
    <location>
        <begin position="556"/>
        <end position="618"/>
    </location>
</feature>
<evidence type="ECO:0000256" key="1">
    <source>
        <dbReference type="SAM" id="MobiDB-lite"/>
    </source>
</evidence>
<comment type="caution">
    <text evidence="2">The sequence shown here is derived from an EMBL/GenBank/DDBJ whole genome shotgun (WGS) entry which is preliminary data.</text>
</comment>
<feature type="region of interest" description="Disordered" evidence="1">
    <location>
        <begin position="238"/>
        <end position="352"/>
    </location>
</feature>